<dbReference type="Gene3D" id="1.20.1720.10">
    <property type="entry name" value="Multidrug resistance protein D"/>
    <property type="match status" value="1"/>
</dbReference>
<dbReference type="InterPro" id="IPR050189">
    <property type="entry name" value="MFS_Efflux_Transporters"/>
</dbReference>
<feature type="transmembrane region" description="Helical" evidence="9">
    <location>
        <begin position="104"/>
        <end position="125"/>
    </location>
</feature>
<dbReference type="GO" id="GO:0042910">
    <property type="term" value="F:xenobiotic transmembrane transporter activity"/>
    <property type="evidence" value="ECO:0007669"/>
    <property type="project" value="InterPro"/>
</dbReference>
<feature type="transmembrane region" description="Helical" evidence="9">
    <location>
        <begin position="45"/>
        <end position="63"/>
    </location>
</feature>
<feature type="transmembrane region" description="Helical" evidence="9">
    <location>
        <begin position="308"/>
        <end position="326"/>
    </location>
</feature>
<gene>
    <name evidence="11" type="primary">ydhC</name>
    <name evidence="11" type="ORF">MB901379_03135</name>
</gene>
<proteinExistence type="inferred from homology"/>
<dbReference type="InterPro" id="IPR001958">
    <property type="entry name" value="Tet-R_TetA/multi-R_MdtG-like"/>
</dbReference>
<dbReference type="GO" id="GO:0005886">
    <property type="term" value="C:plasma membrane"/>
    <property type="evidence" value="ECO:0007669"/>
    <property type="project" value="UniProtKB-SubCell"/>
</dbReference>
<feature type="transmembrane region" description="Helical" evidence="9">
    <location>
        <begin position="75"/>
        <end position="98"/>
    </location>
</feature>
<dbReference type="InterPro" id="IPR020846">
    <property type="entry name" value="MFS_dom"/>
</dbReference>
<evidence type="ECO:0000256" key="5">
    <source>
        <dbReference type="ARBA" id="ARBA00022475"/>
    </source>
</evidence>
<evidence type="ECO:0000256" key="2">
    <source>
        <dbReference type="ARBA" id="ARBA00006236"/>
    </source>
</evidence>
<dbReference type="Proteomes" id="UP000269998">
    <property type="component" value="Chromosome"/>
</dbReference>
<dbReference type="AlphaFoldDB" id="A0A3S4FP30"/>
<dbReference type="PANTHER" id="PTHR43124:SF3">
    <property type="entry name" value="CHLORAMPHENICOL EFFLUX PUMP RV0191"/>
    <property type="match status" value="1"/>
</dbReference>
<dbReference type="InterPro" id="IPR005829">
    <property type="entry name" value="Sugar_transporter_CS"/>
</dbReference>
<dbReference type="Pfam" id="PF07690">
    <property type="entry name" value="MFS_1"/>
    <property type="match status" value="1"/>
</dbReference>
<evidence type="ECO:0000256" key="7">
    <source>
        <dbReference type="ARBA" id="ARBA00022989"/>
    </source>
</evidence>
<comment type="subcellular location">
    <subcellularLocation>
        <location evidence="1">Cell membrane</location>
        <topology evidence="1">Multi-pass membrane protein</topology>
    </subcellularLocation>
</comment>
<evidence type="ECO:0000256" key="6">
    <source>
        <dbReference type="ARBA" id="ARBA00022692"/>
    </source>
</evidence>
<evidence type="ECO:0000256" key="3">
    <source>
        <dbReference type="ARBA" id="ARBA00007520"/>
    </source>
</evidence>
<feature type="transmembrane region" description="Helical" evidence="9">
    <location>
        <begin position="212"/>
        <end position="237"/>
    </location>
</feature>
<dbReference type="InterPro" id="IPR011701">
    <property type="entry name" value="MFS"/>
</dbReference>
<feature type="transmembrane region" description="Helical" evidence="9">
    <location>
        <begin position="162"/>
        <end position="183"/>
    </location>
</feature>
<keyword evidence="12" id="KW-1185">Reference proteome</keyword>
<evidence type="ECO:0000313" key="12">
    <source>
        <dbReference type="Proteomes" id="UP000269998"/>
    </source>
</evidence>
<dbReference type="NCBIfam" id="TIGR00710">
    <property type="entry name" value="efflux_Bcr_CflA"/>
    <property type="match status" value="1"/>
</dbReference>
<dbReference type="PANTHER" id="PTHR43124">
    <property type="entry name" value="PURINE EFFLUX PUMP PBUE"/>
    <property type="match status" value="1"/>
</dbReference>
<keyword evidence="6 9" id="KW-0812">Transmembrane</keyword>
<protein>
    <submittedName>
        <fullName evidence="11">Inner membrane transport protein YdhC</fullName>
    </submittedName>
</protein>
<comment type="similarity">
    <text evidence="2">Belongs to the major facilitator superfamily. Bcr/CmlA family.</text>
</comment>
<evidence type="ECO:0000256" key="1">
    <source>
        <dbReference type="ARBA" id="ARBA00004651"/>
    </source>
</evidence>
<comment type="similarity">
    <text evidence="3">Belongs to the major facilitator superfamily. TCR/Tet family.</text>
</comment>
<evidence type="ECO:0000259" key="10">
    <source>
        <dbReference type="PROSITE" id="PS50850"/>
    </source>
</evidence>
<feature type="domain" description="Major facilitator superfamily (MFS) profile" evidence="10">
    <location>
        <begin position="1"/>
        <end position="397"/>
    </location>
</feature>
<dbReference type="GO" id="GO:1990961">
    <property type="term" value="P:xenobiotic detoxification by transmembrane export across the plasma membrane"/>
    <property type="evidence" value="ECO:0007669"/>
    <property type="project" value="InterPro"/>
</dbReference>
<dbReference type="InterPro" id="IPR004812">
    <property type="entry name" value="Efflux_drug-R_Bcr/CmlA"/>
</dbReference>
<reference evidence="12" key="1">
    <citation type="submission" date="2018-02" db="EMBL/GenBank/DDBJ databases">
        <authorList>
            <person name="Seth-Smith MB H."/>
            <person name="Seth-Smith H."/>
        </authorList>
    </citation>
    <scope>NUCLEOTIDE SEQUENCE [LARGE SCALE GENOMIC DNA]</scope>
</reference>
<keyword evidence="7 9" id="KW-1133">Transmembrane helix</keyword>
<dbReference type="PROSITE" id="PS50850">
    <property type="entry name" value="MFS"/>
    <property type="match status" value="1"/>
</dbReference>
<dbReference type="EMBL" id="LR130759">
    <property type="protein sequence ID" value="VDM89558.1"/>
    <property type="molecule type" value="Genomic_DNA"/>
</dbReference>
<evidence type="ECO:0000256" key="8">
    <source>
        <dbReference type="ARBA" id="ARBA00023136"/>
    </source>
</evidence>
<dbReference type="InterPro" id="IPR036259">
    <property type="entry name" value="MFS_trans_sf"/>
</dbReference>
<name>A0A3S4FP30_9MYCO</name>
<evidence type="ECO:0000256" key="9">
    <source>
        <dbReference type="SAM" id="Phobius"/>
    </source>
</evidence>
<keyword evidence="4" id="KW-0813">Transport</keyword>
<keyword evidence="5" id="KW-1003">Cell membrane</keyword>
<dbReference type="PROSITE" id="PS00216">
    <property type="entry name" value="SUGAR_TRANSPORT_1"/>
    <property type="match status" value="1"/>
</dbReference>
<evidence type="ECO:0000313" key="11">
    <source>
        <dbReference type="EMBL" id="VDM89558.1"/>
    </source>
</evidence>
<feature type="transmembrane region" description="Helical" evidence="9">
    <location>
        <begin position="137"/>
        <end position="156"/>
    </location>
</feature>
<sequence length="405" mass="42160">MSAVPSWRIVAVLLWVVPLNQIPMDAYTPALPQMQTSIHATSAALQATVTVFMIGMALSYLGVGILSDAWGRKPVLLGCAAALAVASLACAAADNIATLLVLRFVQGGVSSAFIVVAIAIAADCFEDARLRSVNGMLGAAWSAAPIAAPAVGGFIVEYASWRYVFVLMAALSVTVGLVVAWALPETLATSDRTQFRLGQTWRVLTTTARNPVFLALVAVFGLLAGPQLSFSVAAPFLYQVQMGFSPSAYGLVALVVGVAVLLGSFTTGALATRMTFQRLTFADWALYMVGATLLLVSAPAIGVNPWAITVPVCLAVAGCGALVPQAQAAALGAFSRNLGLVSGLFGTLTYLMIAATMGIVVLSPERTQAPLGWLYMICGATAFVALAWVRRRLRGESAAPSAQES</sequence>
<dbReference type="SUPFAM" id="SSF103473">
    <property type="entry name" value="MFS general substrate transporter"/>
    <property type="match status" value="1"/>
</dbReference>
<keyword evidence="8 9" id="KW-0472">Membrane</keyword>
<organism evidence="11 12">
    <name type="scientific">Mycobacterium basiliense</name>
    <dbReference type="NCBI Taxonomy" id="2094119"/>
    <lineage>
        <taxon>Bacteria</taxon>
        <taxon>Bacillati</taxon>
        <taxon>Actinomycetota</taxon>
        <taxon>Actinomycetes</taxon>
        <taxon>Mycobacteriales</taxon>
        <taxon>Mycobacteriaceae</taxon>
        <taxon>Mycobacterium</taxon>
    </lineage>
</organism>
<evidence type="ECO:0000256" key="4">
    <source>
        <dbReference type="ARBA" id="ARBA00022448"/>
    </source>
</evidence>
<feature type="transmembrane region" description="Helical" evidence="9">
    <location>
        <begin position="249"/>
        <end position="272"/>
    </location>
</feature>
<dbReference type="PRINTS" id="PR01035">
    <property type="entry name" value="TCRTETA"/>
</dbReference>
<feature type="transmembrane region" description="Helical" evidence="9">
    <location>
        <begin position="338"/>
        <end position="360"/>
    </location>
</feature>
<accession>A0A3S4FP30</accession>
<feature type="transmembrane region" description="Helical" evidence="9">
    <location>
        <begin position="284"/>
        <end position="302"/>
    </location>
</feature>
<dbReference type="KEGG" id="mbai:MB901379_03135"/>
<feature type="transmembrane region" description="Helical" evidence="9">
    <location>
        <begin position="372"/>
        <end position="389"/>
    </location>
</feature>